<organism evidence="2 3">
    <name type="scientific">Funneliformis geosporum</name>
    <dbReference type="NCBI Taxonomy" id="1117311"/>
    <lineage>
        <taxon>Eukaryota</taxon>
        <taxon>Fungi</taxon>
        <taxon>Fungi incertae sedis</taxon>
        <taxon>Mucoromycota</taxon>
        <taxon>Glomeromycotina</taxon>
        <taxon>Glomeromycetes</taxon>
        <taxon>Glomerales</taxon>
        <taxon>Glomeraceae</taxon>
        <taxon>Funneliformis</taxon>
    </lineage>
</organism>
<feature type="coiled-coil region" evidence="1">
    <location>
        <begin position="285"/>
        <end position="374"/>
    </location>
</feature>
<feature type="non-terminal residue" evidence="2">
    <location>
        <position position="1"/>
    </location>
</feature>
<evidence type="ECO:0000313" key="3">
    <source>
        <dbReference type="Proteomes" id="UP001153678"/>
    </source>
</evidence>
<accession>A0A9W4X592</accession>
<keyword evidence="3" id="KW-1185">Reference proteome</keyword>
<dbReference type="AlphaFoldDB" id="A0A9W4X592"/>
<proteinExistence type="predicted"/>
<evidence type="ECO:0000256" key="1">
    <source>
        <dbReference type="SAM" id="Coils"/>
    </source>
</evidence>
<dbReference type="EMBL" id="CAMKVN010004672">
    <property type="protein sequence ID" value="CAI2187512.1"/>
    <property type="molecule type" value="Genomic_DNA"/>
</dbReference>
<comment type="caution">
    <text evidence="2">The sequence shown here is derived from an EMBL/GenBank/DDBJ whole genome shotgun (WGS) entry which is preliminary data.</text>
</comment>
<name>A0A9W4X592_9GLOM</name>
<reference evidence="2" key="1">
    <citation type="submission" date="2022-08" db="EMBL/GenBank/DDBJ databases">
        <authorList>
            <person name="Kallberg Y."/>
            <person name="Tangrot J."/>
            <person name="Rosling A."/>
        </authorList>
    </citation>
    <scope>NUCLEOTIDE SEQUENCE</scope>
    <source>
        <strain evidence="2">Wild A</strain>
    </source>
</reference>
<evidence type="ECO:0000313" key="2">
    <source>
        <dbReference type="EMBL" id="CAI2187512.1"/>
    </source>
</evidence>
<gene>
    <name evidence="2" type="ORF">FWILDA_LOCUS13117</name>
</gene>
<dbReference type="Proteomes" id="UP001153678">
    <property type="component" value="Unassembled WGS sequence"/>
</dbReference>
<protein>
    <submittedName>
        <fullName evidence="2">972_t:CDS:1</fullName>
    </submittedName>
</protein>
<dbReference type="OrthoDB" id="2448484at2759"/>
<keyword evidence="1" id="KW-0175">Coiled coil</keyword>
<sequence>MPRKQCQECKEIKNMSELSAKLEICQSCRTCENCSRVINDGTLYYTLDESYKEKLTRCHFCLSKGDRHRQLRHYDLDRLLREARQVENKLKNFKEGQDYSIVPTDEPNVKTYNFHNDKLRSAFRGDKVPVRVTQEAYDGQDYTYRGHFEEGKDYRYTRSIFAGRQEGISEHSKVEVYGEGGKFNSGKMLKKMRLIEENGGKGSEYLRQKYGENYFISPDRNKIIESIKQSINEYETKIQFDKAKEYYGVYSLDRSGQEVYCSSDCAEKYKSDPYGIIEYLPQTYLGKDDNNHSDLRQENQALRQQLSEVQKQLAKVLKELKKLKKEVKGEESEKLSQQIVQNERLMQESKHVSVAEVQEQVNKSQALMKELKNVSSTNNNKEGSMVPYVIGGS</sequence>